<evidence type="ECO:0000256" key="1">
    <source>
        <dbReference type="SAM" id="Phobius"/>
    </source>
</evidence>
<keyword evidence="1" id="KW-0472">Membrane</keyword>
<comment type="caution">
    <text evidence="3">The sequence shown here is derived from an EMBL/GenBank/DDBJ whole genome shotgun (WGS) entry which is preliminary data.</text>
</comment>
<evidence type="ECO:0000313" key="3">
    <source>
        <dbReference type="EMBL" id="REL32274.1"/>
    </source>
</evidence>
<keyword evidence="1" id="KW-0812">Transmembrane</keyword>
<keyword evidence="1" id="KW-1133">Transmembrane helix</keyword>
<dbReference type="EMBL" id="QUOU01000001">
    <property type="protein sequence ID" value="REL27665.1"/>
    <property type="molecule type" value="Genomic_DNA"/>
</dbReference>
<evidence type="ECO:0000313" key="2">
    <source>
        <dbReference type="EMBL" id="REL27665.1"/>
    </source>
</evidence>
<evidence type="ECO:0000313" key="4">
    <source>
        <dbReference type="Proteomes" id="UP000256478"/>
    </source>
</evidence>
<name>A0A3E0U6C3_9GAMM</name>
<reference evidence="4 5" key="1">
    <citation type="submission" date="2018-08" db="EMBL/GenBank/DDBJ databases">
        <title>Thalassotalea euphylliae genome.</title>
        <authorList>
            <person name="Summers S."/>
            <person name="Rice S.A."/>
            <person name="Freckelton M.L."/>
            <person name="Nedved B.T."/>
            <person name="Hadfield M.G."/>
        </authorList>
    </citation>
    <scope>NUCLEOTIDE SEQUENCE [LARGE SCALE GENOMIC DNA]</scope>
    <source>
        <strain evidence="2 4">H1</strain>
        <strain evidence="5">H3</strain>
    </source>
</reference>
<gene>
    <name evidence="2" type="ORF">DXX93_14610</name>
    <name evidence="3" type="ORF">DXX94_16995</name>
</gene>
<protein>
    <submittedName>
        <fullName evidence="3">Uncharacterized protein</fullName>
    </submittedName>
</protein>
<evidence type="ECO:0000313" key="5">
    <source>
        <dbReference type="Proteomes" id="UP000256899"/>
    </source>
</evidence>
<dbReference type="RefSeq" id="WP_116008735.1">
    <property type="nucleotide sequence ID" value="NZ_QUOT01000001.1"/>
</dbReference>
<dbReference type="EMBL" id="QUOT01000001">
    <property type="protein sequence ID" value="REL32274.1"/>
    <property type="molecule type" value="Genomic_DNA"/>
</dbReference>
<reference evidence="3" key="2">
    <citation type="submission" date="2018-08" db="EMBL/GenBank/DDBJ databases">
        <authorList>
            <person name="Ferrada E.E."/>
            <person name="Latorre B.A."/>
        </authorList>
    </citation>
    <scope>NUCLEOTIDE SEQUENCE</scope>
    <source>
        <strain evidence="3">H3</strain>
    </source>
</reference>
<dbReference type="Proteomes" id="UP000256899">
    <property type="component" value="Unassembled WGS sequence"/>
</dbReference>
<dbReference type="Proteomes" id="UP000256478">
    <property type="component" value="Unassembled WGS sequence"/>
</dbReference>
<feature type="transmembrane region" description="Helical" evidence="1">
    <location>
        <begin position="177"/>
        <end position="194"/>
    </location>
</feature>
<accession>A0A3E0U6C3</accession>
<organism evidence="3 5">
    <name type="scientific">Thalassotalea euphylliae</name>
    <dbReference type="NCBI Taxonomy" id="1655234"/>
    <lineage>
        <taxon>Bacteria</taxon>
        <taxon>Pseudomonadati</taxon>
        <taxon>Pseudomonadota</taxon>
        <taxon>Gammaproteobacteria</taxon>
        <taxon>Alteromonadales</taxon>
        <taxon>Colwelliaceae</taxon>
        <taxon>Thalassotalea</taxon>
    </lineage>
</organism>
<dbReference type="AlphaFoldDB" id="A0A3E0U6C3"/>
<feature type="transmembrane region" description="Helical" evidence="1">
    <location>
        <begin position="12"/>
        <end position="31"/>
    </location>
</feature>
<keyword evidence="5" id="KW-1185">Reference proteome</keyword>
<sequence>MINFLLSHDEIIKLILSIFVPIMVVVGWRFIQKNSHSFAKRTELNGLAKDVNSIVDETLKLASSYWLTQLSDNDKNERISYEMQVMYQYQKLTLKKKALKHYKVVLDDSVVGKLKQALTLDSKSNPSNNSAVFFNIVNAASNLTEQLENKIIESNLTHTKFLKWVDKQLEKDAFKKGTLASLIVINVFLLFFNLT</sequence>
<proteinExistence type="predicted"/>